<dbReference type="InterPro" id="IPR020846">
    <property type="entry name" value="MFS_dom"/>
</dbReference>
<keyword evidence="3" id="KW-1003">Cell membrane</keyword>
<feature type="domain" description="Major facilitator superfamily (MFS) profile" evidence="8">
    <location>
        <begin position="178"/>
        <end position="305"/>
    </location>
</feature>
<name>A0A9K3CPY8_9EUKA</name>
<feature type="transmembrane region" description="Helical" evidence="7">
    <location>
        <begin position="269"/>
        <end position="292"/>
    </location>
</feature>
<evidence type="ECO:0000256" key="5">
    <source>
        <dbReference type="ARBA" id="ARBA00022989"/>
    </source>
</evidence>
<proteinExistence type="predicted"/>
<accession>A0A9K3CPY8</accession>
<dbReference type="AlphaFoldDB" id="A0A9K3CPY8"/>
<keyword evidence="10" id="KW-1185">Reference proteome</keyword>
<dbReference type="Proteomes" id="UP000265618">
    <property type="component" value="Unassembled WGS sequence"/>
</dbReference>
<feature type="transmembrane region" description="Helical" evidence="7">
    <location>
        <begin position="246"/>
        <end position="263"/>
    </location>
</feature>
<dbReference type="OrthoDB" id="3936150at2759"/>
<organism evidence="9 10">
    <name type="scientific">Kipferlia bialata</name>
    <dbReference type="NCBI Taxonomy" id="797122"/>
    <lineage>
        <taxon>Eukaryota</taxon>
        <taxon>Metamonada</taxon>
        <taxon>Carpediemonas-like organisms</taxon>
        <taxon>Kipferlia</taxon>
    </lineage>
</organism>
<comment type="subcellular location">
    <subcellularLocation>
        <location evidence="1">Cell membrane</location>
        <topology evidence="1">Multi-pass membrane protein</topology>
    </subcellularLocation>
</comment>
<dbReference type="InterPro" id="IPR036259">
    <property type="entry name" value="MFS_trans_sf"/>
</dbReference>
<feature type="non-terminal residue" evidence="9">
    <location>
        <position position="305"/>
    </location>
</feature>
<dbReference type="SUPFAM" id="SSF103473">
    <property type="entry name" value="MFS general substrate transporter"/>
    <property type="match status" value="1"/>
</dbReference>
<dbReference type="PROSITE" id="PS50850">
    <property type="entry name" value="MFS"/>
    <property type="match status" value="1"/>
</dbReference>
<evidence type="ECO:0000256" key="4">
    <source>
        <dbReference type="ARBA" id="ARBA00022692"/>
    </source>
</evidence>
<feature type="transmembrane region" description="Helical" evidence="7">
    <location>
        <begin position="179"/>
        <end position="200"/>
    </location>
</feature>
<dbReference type="GO" id="GO:0022857">
    <property type="term" value="F:transmembrane transporter activity"/>
    <property type="evidence" value="ECO:0007669"/>
    <property type="project" value="InterPro"/>
</dbReference>
<sequence length="305" mass="33362">MAETKKVVLLDHVLTLSADGNAFLRDSRYLLAFCEAFCTQHAIQPDFDLTPEGNDCTTLFESDLLAQIAHYVNPAVDVADSGAENLRSFVAFTEQQNIDDLTEAPDADSSLECKVLYCAGALRTLVQMFSRLPEVYADKAEPSPSEIKYVVDSLEDRALACKDINKEEGTEPSMFETGAWVVFASTFCGLIGIILTIVNLPGRIMYYKGDDGAAAITNALAIFNIVQLFASPLWHRVSERIGRKPSFVLISLNYAIAYTGFAYSTSYNWIFFFRGLSGLGAIYGPLGNTIVADVTPVSQRGKALA</sequence>
<dbReference type="GO" id="GO:0005886">
    <property type="term" value="C:plasma membrane"/>
    <property type="evidence" value="ECO:0007669"/>
    <property type="project" value="UniProtKB-SubCell"/>
</dbReference>
<evidence type="ECO:0000256" key="2">
    <source>
        <dbReference type="ARBA" id="ARBA00022448"/>
    </source>
</evidence>
<evidence type="ECO:0000259" key="8">
    <source>
        <dbReference type="PROSITE" id="PS50850"/>
    </source>
</evidence>
<evidence type="ECO:0000256" key="6">
    <source>
        <dbReference type="ARBA" id="ARBA00023136"/>
    </source>
</evidence>
<dbReference type="EMBL" id="BDIP01000317">
    <property type="protein sequence ID" value="GIQ81144.1"/>
    <property type="molecule type" value="Genomic_DNA"/>
</dbReference>
<feature type="transmembrane region" description="Helical" evidence="7">
    <location>
        <begin position="212"/>
        <end position="234"/>
    </location>
</feature>
<keyword evidence="2" id="KW-0813">Transport</keyword>
<keyword evidence="4 7" id="KW-0812">Transmembrane</keyword>
<dbReference type="Gene3D" id="1.20.1250.20">
    <property type="entry name" value="MFS general substrate transporter like domains"/>
    <property type="match status" value="1"/>
</dbReference>
<comment type="caution">
    <text evidence="9">The sequence shown here is derived from an EMBL/GenBank/DDBJ whole genome shotgun (WGS) entry which is preliminary data.</text>
</comment>
<keyword evidence="5 7" id="KW-1133">Transmembrane helix</keyword>
<dbReference type="InterPro" id="IPR011701">
    <property type="entry name" value="MFS"/>
</dbReference>
<evidence type="ECO:0000313" key="9">
    <source>
        <dbReference type="EMBL" id="GIQ81144.1"/>
    </source>
</evidence>
<dbReference type="PANTHER" id="PTHR43414">
    <property type="entry name" value="MULTIDRUG RESISTANCE PROTEIN MDTG"/>
    <property type="match status" value="1"/>
</dbReference>
<evidence type="ECO:0000256" key="7">
    <source>
        <dbReference type="SAM" id="Phobius"/>
    </source>
</evidence>
<evidence type="ECO:0000256" key="1">
    <source>
        <dbReference type="ARBA" id="ARBA00004651"/>
    </source>
</evidence>
<dbReference type="PANTHER" id="PTHR43414:SF6">
    <property type="entry name" value="MULTIDRUG RESISTANCE PROTEIN MDTG"/>
    <property type="match status" value="1"/>
</dbReference>
<dbReference type="Pfam" id="PF07690">
    <property type="entry name" value="MFS_1"/>
    <property type="match status" value="1"/>
</dbReference>
<evidence type="ECO:0000313" key="10">
    <source>
        <dbReference type="Proteomes" id="UP000265618"/>
    </source>
</evidence>
<evidence type="ECO:0000256" key="3">
    <source>
        <dbReference type="ARBA" id="ARBA00022475"/>
    </source>
</evidence>
<keyword evidence="6 7" id="KW-0472">Membrane</keyword>
<gene>
    <name evidence="9" type="ORF">KIPB_002053</name>
</gene>
<reference evidence="9 10" key="1">
    <citation type="journal article" date="2018" name="PLoS ONE">
        <title>The draft genome of Kipferlia bialata reveals reductive genome evolution in fornicate parasites.</title>
        <authorList>
            <person name="Tanifuji G."/>
            <person name="Takabayashi S."/>
            <person name="Kume K."/>
            <person name="Takagi M."/>
            <person name="Nakayama T."/>
            <person name="Kamikawa R."/>
            <person name="Inagaki Y."/>
            <person name="Hashimoto T."/>
        </authorList>
    </citation>
    <scope>NUCLEOTIDE SEQUENCE [LARGE SCALE GENOMIC DNA]</scope>
    <source>
        <strain evidence="9">NY0173</strain>
    </source>
</reference>
<protein>
    <submittedName>
        <fullName evidence="9">Major facilitator superfamily protein</fullName>
    </submittedName>
</protein>